<dbReference type="PANTHER" id="PTHR13297:SF5">
    <property type="entry name" value="TBC1 DOMAIN FAMILY MEMBER 23"/>
    <property type="match status" value="1"/>
</dbReference>
<evidence type="ECO:0000259" key="2">
    <source>
        <dbReference type="PROSITE" id="PS50206"/>
    </source>
</evidence>
<dbReference type="Pfam" id="PF00581">
    <property type="entry name" value="Rhodanese"/>
    <property type="match status" value="1"/>
</dbReference>
<dbReference type="PROSITE" id="PS50206">
    <property type="entry name" value="RHODANESE_3"/>
    <property type="match status" value="1"/>
</dbReference>
<keyword evidence="4" id="KW-1185">Reference proteome</keyword>
<dbReference type="GO" id="GO:0042147">
    <property type="term" value="P:retrograde transport, endosome to Golgi"/>
    <property type="evidence" value="ECO:0007669"/>
    <property type="project" value="InterPro"/>
</dbReference>
<protein>
    <recommendedName>
        <fullName evidence="2">Rhodanese domain-containing protein</fullName>
    </recommendedName>
</protein>
<dbReference type="Proteomes" id="UP000784294">
    <property type="component" value="Unassembled WGS sequence"/>
</dbReference>
<evidence type="ECO:0000313" key="3">
    <source>
        <dbReference type="EMBL" id="VEL21635.1"/>
    </source>
</evidence>
<evidence type="ECO:0000313" key="4">
    <source>
        <dbReference type="Proteomes" id="UP000784294"/>
    </source>
</evidence>
<dbReference type="AlphaFoldDB" id="A0A3S5AP83"/>
<evidence type="ECO:0000256" key="1">
    <source>
        <dbReference type="SAM" id="MobiDB-lite"/>
    </source>
</evidence>
<accession>A0A3S5AP83</accession>
<dbReference type="EMBL" id="CAAALY010052297">
    <property type="protein sequence ID" value="VEL21635.1"/>
    <property type="molecule type" value="Genomic_DNA"/>
</dbReference>
<reference evidence="3" key="1">
    <citation type="submission" date="2018-11" db="EMBL/GenBank/DDBJ databases">
        <authorList>
            <consortium name="Pathogen Informatics"/>
        </authorList>
    </citation>
    <scope>NUCLEOTIDE SEQUENCE</scope>
</reference>
<dbReference type="GO" id="GO:0099041">
    <property type="term" value="P:vesicle tethering to Golgi"/>
    <property type="evidence" value="ECO:0007669"/>
    <property type="project" value="TreeGrafter"/>
</dbReference>
<dbReference type="InterPro" id="IPR001763">
    <property type="entry name" value="Rhodanese-like_dom"/>
</dbReference>
<feature type="compositionally biased region" description="Polar residues" evidence="1">
    <location>
        <begin position="389"/>
        <end position="402"/>
    </location>
</feature>
<feature type="region of interest" description="Disordered" evidence="1">
    <location>
        <begin position="335"/>
        <end position="402"/>
    </location>
</feature>
<organism evidence="3 4">
    <name type="scientific">Protopolystoma xenopodis</name>
    <dbReference type="NCBI Taxonomy" id="117903"/>
    <lineage>
        <taxon>Eukaryota</taxon>
        <taxon>Metazoa</taxon>
        <taxon>Spiralia</taxon>
        <taxon>Lophotrochozoa</taxon>
        <taxon>Platyhelminthes</taxon>
        <taxon>Monogenea</taxon>
        <taxon>Polyopisthocotylea</taxon>
        <taxon>Polystomatidea</taxon>
        <taxon>Polystomatidae</taxon>
        <taxon>Protopolystoma</taxon>
    </lineage>
</organism>
<feature type="region of interest" description="Disordered" evidence="1">
    <location>
        <begin position="276"/>
        <end position="303"/>
    </location>
</feature>
<name>A0A3S5AP83_9PLAT</name>
<feature type="domain" description="Rhodanese" evidence="2">
    <location>
        <begin position="40"/>
        <end position="152"/>
    </location>
</feature>
<gene>
    <name evidence="3" type="ORF">PXEA_LOCUS15075</name>
</gene>
<dbReference type="GO" id="GO:0005802">
    <property type="term" value="C:trans-Golgi network"/>
    <property type="evidence" value="ECO:0007669"/>
    <property type="project" value="TreeGrafter"/>
</dbReference>
<feature type="compositionally biased region" description="Basic and acidic residues" evidence="1">
    <location>
        <begin position="348"/>
        <end position="369"/>
    </location>
</feature>
<dbReference type="PANTHER" id="PTHR13297">
    <property type="entry name" value="TBC1 DOMAIN FAMILY MEMBER 23-RELATED"/>
    <property type="match status" value="1"/>
</dbReference>
<feature type="compositionally biased region" description="Acidic residues" evidence="1">
    <location>
        <begin position="335"/>
        <end position="347"/>
    </location>
</feature>
<comment type="caution">
    <text evidence="3">The sequence shown here is derived from an EMBL/GenBank/DDBJ whole genome shotgun (WGS) entry which is preliminary data.</text>
</comment>
<dbReference type="Gene3D" id="3.40.250.10">
    <property type="entry name" value="Rhodanese-like domain"/>
    <property type="match status" value="1"/>
</dbReference>
<dbReference type="InterPro" id="IPR036873">
    <property type="entry name" value="Rhodanese-like_dom_sf"/>
</dbReference>
<dbReference type="OrthoDB" id="6283096at2759"/>
<dbReference type="GO" id="GO:0005829">
    <property type="term" value="C:cytosol"/>
    <property type="evidence" value="ECO:0007669"/>
    <property type="project" value="GOC"/>
</dbReference>
<dbReference type="InterPro" id="IPR039755">
    <property type="entry name" value="TBC1D23"/>
</dbReference>
<sequence>MSGSLCLPVCIQEVLEVQELCGPHSSPHDSLRGVLPSSAGGVRFLLVDCRPANQYNAGHLATAFYLDSELMLSNQPEFRTTAEALLQSQRRAIAAGSRAAGEHIAFLSSGRPEEDRVANMLVAFFLQQHTRYVSLVEGGYLALHEALGPLGAASSLVSHEPAECLACIGTGSASTSTISFTSPSNSNAPKIPFTLDEYSRSQMARTVDRSASKSKHINIFTPPDSATLAVNVVDSLLSRVSNALFKPRLVGPASTAPSSVIDSKVGLVMASAINPSLQTSGQKPPSIAHIINPTRPSSFKKNRSGVVSPVSVLEPATTSASANISYRNTSAVFSIDDDLEDDDDADDNDGRVGRQETDENNDYADKRVGILENSAQPGQLPSRPETHKGSVQQRPDGTSCTELNSRARRRCSGQVKAALPMVQDYPVRPNGLHTCQVLRFYPQ</sequence>
<proteinExistence type="predicted"/>
<dbReference type="SUPFAM" id="SSF52821">
    <property type="entry name" value="Rhodanese/Cell cycle control phosphatase"/>
    <property type="match status" value="1"/>
</dbReference>